<dbReference type="GO" id="GO:0008999">
    <property type="term" value="F:protein-N-terminal-alanine acetyltransferase activity"/>
    <property type="evidence" value="ECO:0007669"/>
    <property type="project" value="TreeGrafter"/>
</dbReference>
<dbReference type="EMBL" id="LELK01000009">
    <property type="protein sequence ID" value="KMM36169.1"/>
    <property type="molecule type" value="Genomic_DNA"/>
</dbReference>
<dbReference type="PATRIC" id="fig|157733.3.peg.1706"/>
<protein>
    <recommendedName>
        <fullName evidence="1">N-acetyltransferase domain-containing protein</fullName>
    </recommendedName>
</protein>
<organism evidence="2 3">
    <name type="scientific">Guptibacillus hwajinpoensis</name>
    <dbReference type="NCBI Taxonomy" id="208199"/>
    <lineage>
        <taxon>Bacteria</taxon>
        <taxon>Bacillati</taxon>
        <taxon>Bacillota</taxon>
        <taxon>Bacilli</taxon>
        <taxon>Bacillales</taxon>
        <taxon>Guptibacillaceae</taxon>
        <taxon>Guptibacillus</taxon>
    </lineage>
</organism>
<proteinExistence type="predicted"/>
<dbReference type="Pfam" id="PF13302">
    <property type="entry name" value="Acetyltransf_3"/>
    <property type="match status" value="1"/>
</dbReference>
<dbReference type="RefSeq" id="WP_048313145.1">
    <property type="nucleotide sequence ID" value="NZ_CP119526.1"/>
</dbReference>
<dbReference type="InterPro" id="IPR051531">
    <property type="entry name" value="N-acetyltransferase"/>
</dbReference>
<dbReference type="InterPro" id="IPR016181">
    <property type="entry name" value="Acyl_CoA_acyltransferase"/>
</dbReference>
<dbReference type="GO" id="GO:0005737">
    <property type="term" value="C:cytoplasm"/>
    <property type="evidence" value="ECO:0007669"/>
    <property type="project" value="TreeGrafter"/>
</dbReference>
<evidence type="ECO:0000259" key="1">
    <source>
        <dbReference type="PROSITE" id="PS51186"/>
    </source>
</evidence>
<comment type="caution">
    <text evidence="2">The sequence shown here is derived from an EMBL/GenBank/DDBJ whole genome shotgun (WGS) entry which is preliminary data.</text>
</comment>
<dbReference type="OrthoDB" id="9811523at2"/>
<dbReference type="Gene3D" id="3.40.630.30">
    <property type="match status" value="1"/>
</dbReference>
<dbReference type="PANTHER" id="PTHR43792">
    <property type="entry name" value="GNAT FAMILY, PUTATIVE (AFU_ORTHOLOGUE AFUA_3G00765)-RELATED-RELATED"/>
    <property type="match status" value="1"/>
</dbReference>
<sequence>MNKEFPEQVTKRLKLRALGEKDLEDLLSIFSNPHTMKYYGSDVLSSLEEVDGMLMSFRKGFENQQAIRFGIECLETGQLIGTCGFHNWSKRVNRIEIGYELKHEKEGNGYMIEALTAIISFAFRELQINRIGALIHPENTSSRKLVKNLGFQEEGLLRDYAYANGNYMDLIMHSLLKKEWSNL</sequence>
<dbReference type="PANTHER" id="PTHR43792:SF9">
    <property type="entry name" value="RIBOSOMAL-PROTEIN-ALANINE ACETYLTRANSFERASE"/>
    <property type="match status" value="1"/>
</dbReference>
<name>A0A0J6CVS1_9BACL</name>
<dbReference type="PROSITE" id="PS51186">
    <property type="entry name" value="GNAT"/>
    <property type="match status" value="1"/>
</dbReference>
<dbReference type="InterPro" id="IPR000182">
    <property type="entry name" value="GNAT_dom"/>
</dbReference>
<evidence type="ECO:0000313" key="2">
    <source>
        <dbReference type="EMBL" id="KMM36169.1"/>
    </source>
</evidence>
<gene>
    <name evidence="2" type="ORF">AB986_18770</name>
</gene>
<dbReference type="STRING" id="157733.AB986_18770"/>
<reference evidence="2" key="1">
    <citation type="submission" date="2015-06" db="EMBL/GenBank/DDBJ databases">
        <authorList>
            <person name="Liu B."/>
            <person name="Wang J."/>
            <person name="Zhu Y."/>
            <person name="Liu G."/>
            <person name="Chen Q."/>
            <person name="Zheng C."/>
            <person name="Che J."/>
            <person name="Ge C."/>
            <person name="Shi H."/>
            <person name="Pan Z."/>
            <person name="Liu X."/>
        </authorList>
    </citation>
    <scope>NUCLEOTIDE SEQUENCE [LARGE SCALE GENOMIC DNA]</scope>
    <source>
        <strain evidence="2">DSM 16346</strain>
    </source>
</reference>
<keyword evidence="3" id="KW-1185">Reference proteome</keyword>
<dbReference type="AlphaFoldDB" id="A0A0J6CVS1"/>
<evidence type="ECO:0000313" key="3">
    <source>
        <dbReference type="Proteomes" id="UP000035996"/>
    </source>
</evidence>
<dbReference type="SUPFAM" id="SSF55729">
    <property type="entry name" value="Acyl-CoA N-acyltransferases (Nat)"/>
    <property type="match status" value="1"/>
</dbReference>
<feature type="domain" description="N-acetyltransferase" evidence="1">
    <location>
        <begin position="13"/>
        <end position="177"/>
    </location>
</feature>
<accession>A0A0J6CVS1</accession>
<dbReference type="Proteomes" id="UP000035996">
    <property type="component" value="Unassembled WGS sequence"/>
</dbReference>